<keyword evidence="1" id="KW-0472">Membrane</keyword>
<evidence type="ECO:0000313" key="2">
    <source>
        <dbReference type="EMBL" id="MFC5149025.1"/>
    </source>
</evidence>
<keyword evidence="1" id="KW-1133">Transmembrane helix</keyword>
<dbReference type="EMBL" id="JBHSKJ010000022">
    <property type="protein sequence ID" value="MFC5149025.1"/>
    <property type="molecule type" value="Genomic_DNA"/>
</dbReference>
<reference evidence="3" key="1">
    <citation type="journal article" date="2019" name="Int. J. Syst. Evol. Microbiol.">
        <title>The Global Catalogue of Microorganisms (GCM) 10K type strain sequencing project: providing services to taxonomists for standard genome sequencing and annotation.</title>
        <authorList>
            <consortium name="The Broad Institute Genomics Platform"/>
            <consortium name="The Broad Institute Genome Sequencing Center for Infectious Disease"/>
            <person name="Wu L."/>
            <person name="Ma J."/>
        </authorList>
    </citation>
    <scope>NUCLEOTIDE SEQUENCE [LARGE SCALE GENOMIC DNA]</scope>
    <source>
        <strain evidence="3">CGMCC 4.1641</strain>
    </source>
</reference>
<evidence type="ECO:0000256" key="1">
    <source>
        <dbReference type="SAM" id="Phobius"/>
    </source>
</evidence>
<evidence type="ECO:0000313" key="3">
    <source>
        <dbReference type="Proteomes" id="UP001596222"/>
    </source>
</evidence>
<protein>
    <submittedName>
        <fullName evidence="2">Uncharacterized protein</fullName>
    </submittedName>
</protein>
<feature type="transmembrane region" description="Helical" evidence="1">
    <location>
        <begin position="51"/>
        <end position="72"/>
    </location>
</feature>
<comment type="caution">
    <text evidence="2">The sequence shown here is derived from an EMBL/GenBank/DDBJ whole genome shotgun (WGS) entry which is preliminary data.</text>
</comment>
<dbReference type="Proteomes" id="UP001596222">
    <property type="component" value="Unassembled WGS sequence"/>
</dbReference>
<keyword evidence="1" id="KW-0812">Transmembrane</keyword>
<proteinExistence type="predicted"/>
<accession>A0ABW0A903</accession>
<keyword evidence="3" id="KW-1185">Reference proteome</keyword>
<organism evidence="2 3">
    <name type="scientific">Streptomyces aureoversilis</name>
    <dbReference type="NCBI Taxonomy" id="67277"/>
    <lineage>
        <taxon>Bacteria</taxon>
        <taxon>Bacillati</taxon>
        <taxon>Actinomycetota</taxon>
        <taxon>Actinomycetes</taxon>
        <taxon>Kitasatosporales</taxon>
        <taxon>Streptomycetaceae</taxon>
        <taxon>Streptomyces</taxon>
    </lineage>
</organism>
<gene>
    <name evidence="2" type="ORF">ACFPP6_30605</name>
</gene>
<name>A0ABW0A903_9ACTN</name>
<sequence length="79" mass="8363">MRTPWRTAVFGVAGVLVLLVAHQVALLVPEPAGEGLPVMVDRLFYRAAQCVALGALWVAPALLMATGVRVVVLRSRQGG</sequence>
<dbReference type="RefSeq" id="WP_382049339.1">
    <property type="nucleotide sequence ID" value="NZ_JBHSKJ010000022.1"/>
</dbReference>